<dbReference type="Proteomes" id="UP000490980">
    <property type="component" value="Unassembled WGS sequence"/>
</dbReference>
<accession>A0A7X5ZIQ5</accession>
<keyword evidence="1" id="KW-0812">Transmembrane</keyword>
<organism evidence="2 3">
    <name type="scientific">Luteibacter anthropi</name>
    <dbReference type="NCBI Taxonomy" id="564369"/>
    <lineage>
        <taxon>Bacteria</taxon>
        <taxon>Pseudomonadati</taxon>
        <taxon>Pseudomonadota</taxon>
        <taxon>Gammaproteobacteria</taxon>
        <taxon>Lysobacterales</taxon>
        <taxon>Rhodanobacteraceae</taxon>
        <taxon>Luteibacter</taxon>
    </lineage>
</organism>
<dbReference type="RefSeq" id="WP_166948331.1">
    <property type="nucleotide sequence ID" value="NZ_JAARLZ010000005.1"/>
</dbReference>
<protein>
    <submittedName>
        <fullName evidence="2">Uncharacterized protein</fullName>
    </submittedName>
</protein>
<dbReference type="AlphaFoldDB" id="A0A7X5ZIQ5"/>
<proteinExistence type="predicted"/>
<feature type="transmembrane region" description="Helical" evidence="1">
    <location>
        <begin position="29"/>
        <end position="50"/>
    </location>
</feature>
<evidence type="ECO:0000313" key="3">
    <source>
        <dbReference type="Proteomes" id="UP000490980"/>
    </source>
</evidence>
<sequence length="267" mass="29422">MTVQESKKWAWLRRFQKTWKGFDTGTRTLACLTGLAAGTSVALLAGAGWFRPGGHWPSLEELDHVGSWLGGVFAPTALAWTARAFFLQRDQMRAEEAKRREDLRAERVRWNAELISTAPAYTVSGDYQSDSAGNVRRAILTVTNHGAAAINARVTVTIGDRRKEFDAGDPLPVDPDDGEEPVYTGPESFFGVFYHDKGIPTGASFTVIANVAPGIISVSEEYTHLRIVSERLDGNLALSVFDHEYGSDFRRTSTTPLHFEDVGQTDD</sequence>
<dbReference type="EMBL" id="JAARLZ010000005">
    <property type="protein sequence ID" value="NII06920.1"/>
    <property type="molecule type" value="Genomic_DNA"/>
</dbReference>
<feature type="transmembrane region" description="Helical" evidence="1">
    <location>
        <begin position="65"/>
        <end position="86"/>
    </location>
</feature>
<comment type="caution">
    <text evidence="2">The sequence shown here is derived from an EMBL/GenBank/DDBJ whole genome shotgun (WGS) entry which is preliminary data.</text>
</comment>
<keyword evidence="1" id="KW-1133">Transmembrane helix</keyword>
<name>A0A7X5ZIQ5_9GAMM</name>
<evidence type="ECO:0000313" key="2">
    <source>
        <dbReference type="EMBL" id="NII06920.1"/>
    </source>
</evidence>
<reference evidence="2 3" key="1">
    <citation type="submission" date="2020-03" db="EMBL/GenBank/DDBJ databases">
        <authorList>
            <person name="Lai Q."/>
        </authorList>
    </citation>
    <scope>NUCLEOTIDE SEQUENCE [LARGE SCALE GENOMIC DNA]</scope>
    <source>
        <strain evidence="2 3">CCUG 25036</strain>
    </source>
</reference>
<keyword evidence="1" id="KW-0472">Membrane</keyword>
<keyword evidence="3" id="KW-1185">Reference proteome</keyword>
<evidence type="ECO:0000256" key="1">
    <source>
        <dbReference type="SAM" id="Phobius"/>
    </source>
</evidence>
<gene>
    <name evidence="2" type="ORF">HBF25_11025</name>
</gene>